<feature type="chain" id="PRO_5029903220" description="Secreted protein" evidence="1">
    <location>
        <begin position="16"/>
        <end position="120"/>
    </location>
</feature>
<proteinExistence type="predicted"/>
<gene>
    <name evidence="2" type="ORF">HJG63_007885</name>
</gene>
<keyword evidence="3" id="KW-1185">Reference proteome</keyword>
<sequence>MMSLFSLLCTKFAISFILDSLRPSMHSFRAVEKCAFVRSIKTSEDRNTTETIYFSDSLCSISSSSLQYYHRLLHNLHLKRMYHLVSASVGDTITQKRHCSLPAVDESTIYKGVRKKHHVL</sequence>
<name>A0A7J8KB29_ROUAE</name>
<dbReference type="Proteomes" id="UP000593571">
    <property type="component" value="Unassembled WGS sequence"/>
</dbReference>
<accession>A0A7J8KB29</accession>
<dbReference type="EMBL" id="JACASE010000001">
    <property type="protein sequence ID" value="KAF6506032.1"/>
    <property type="molecule type" value="Genomic_DNA"/>
</dbReference>
<comment type="caution">
    <text evidence="2">The sequence shown here is derived from an EMBL/GenBank/DDBJ whole genome shotgun (WGS) entry which is preliminary data.</text>
</comment>
<organism evidence="2 3">
    <name type="scientific">Rousettus aegyptiacus</name>
    <name type="common">Egyptian fruit bat</name>
    <name type="synonym">Pteropus aegyptiacus</name>
    <dbReference type="NCBI Taxonomy" id="9407"/>
    <lineage>
        <taxon>Eukaryota</taxon>
        <taxon>Metazoa</taxon>
        <taxon>Chordata</taxon>
        <taxon>Craniata</taxon>
        <taxon>Vertebrata</taxon>
        <taxon>Euteleostomi</taxon>
        <taxon>Mammalia</taxon>
        <taxon>Eutheria</taxon>
        <taxon>Laurasiatheria</taxon>
        <taxon>Chiroptera</taxon>
        <taxon>Yinpterochiroptera</taxon>
        <taxon>Pteropodoidea</taxon>
        <taxon>Pteropodidae</taxon>
        <taxon>Rousettinae</taxon>
        <taxon>Rousettus</taxon>
    </lineage>
</organism>
<evidence type="ECO:0000313" key="3">
    <source>
        <dbReference type="Proteomes" id="UP000593571"/>
    </source>
</evidence>
<evidence type="ECO:0000313" key="2">
    <source>
        <dbReference type="EMBL" id="KAF6506032.1"/>
    </source>
</evidence>
<reference evidence="2 3" key="1">
    <citation type="journal article" date="2020" name="Nature">
        <title>Six reference-quality genomes reveal evolution of bat adaptations.</title>
        <authorList>
            <person name="Jebb D."/>
            <person name="Huang Z."/>
            <person name="Pippel M."/>
            <person name="Hughes G.M."/>
            <person name="Lavrichenko K."/>
            <person name="Devanna P."/>
            <person name="Winkler S."/>
            <person name="Jermiin L.S."/>
            <person name="Skirmuntt E.C."/>
            <person name="Katzourakis A."/>
            <person name="Burkitt-Gray L."/>
            <person name="Ray D.A."/>
            <person name="Sullivan K.A.M."/>
            <person name="Roscito J.G."/>
            <person name="Kirilenko B.M."/>
            <person name="Davalos L.M."/>
            <person name="Corthals A.P."/>
            <person name="Power M.L."/>
            <person name="Jones G."/>
            <person name="Ransome R.D."/>
            <person name="Dechmann D.K.N."/>
            <person name="Locatelli A.G."/>
            <person name="Puechmaille S.J."/>
            <person name="Fedrigo O."/>
            <person name="Jarvis E.D."/>
            <person name="Hiller M."/>
            <person name="Vernes S.C."/>
            <person name="Myers E.W."/>
            <person name="Teeling E.C."/>
        </authorList>
    </citation>
    <scope>NUCLEOTIDE SEQUENCE [LARGE SCALE GENOMIC DNA]</scope>
    <source>
        <strain evidence="2">MRouAeg1</strain>
        <tissue evidence="2">Muscle</tissue>
    </source>
</reference>
<protein>
    <recommendedName>
        <fullName evidence="4">Secreted protein</fullName>
    </recommendedName>
</protein>
<evidence type="ECO:0008006" key="4">
    <source>
        <dbReference type="Google" id="ProtNLM"/>
    </source>
</evidence>
<evidence type="ECO:0000256" key="1">
    <source>
        <dbReference type="SAM" id="SignalP"/>
    </source>
</evidence>
<feature type="signal peptide" evidence="1">
    <location>
        <begin position="1"/>
        <end position="15"/>
    </location>
</feature>
<dbReference type="AlphaFoldDB" id="A0A7J8KB29"/>
<keyword evidence="1" id="KW-0732">Signal</keyword>